<evidence type="ECO:0008006" key="5">
    <source>
        <dbReference type="Google" id="ProtNLM"/>
    </source>
</evidence>
<accession>A0A511TCU2</accession>
<dbReference type="EMBL" id="FOIB01000013">
    <property type="protein sequence ID" value="SEU39064.1"/>
    <property type="molecule type" value="Genomic_DNA"/>
</dbReference>
<organism evidence="1 4">
    <name type="scientific">Myxococcus fulvus</name>
    <dbReference type="NCBI Taxonomy" id="33"/>
    <lineage>
        <taxon>Bacteria</taxon>
        <taxon>Pseudomonadati</taxon>
        <taxon>Myxococcota</taxon>
        <taxon>Myxococcia</taxon>
        <taxon>Myxococcales</taxon>
        <taxon>Cystobacterineae</taxon>
        <taxon>Myxococcaceae</taxon>
        <taxon>Myxococcus</taxon>
    </lineage>
</organism>
<evidence type="ECO:0000313" key="1">
    <source>
        <dbReference type="EMBL" id="GEN11999.1"/>
    </source>
</evidence>
<protein>
    <recommendedName>
        <fullName evidence="5">Lipoprotein</fullName>
    </recommendedName>
</protein>
<reference evidence="2 3" key="1">
    <citation type="submission" date="2016-10" db="EMBL/GenBank/DDBJ databases">
        <authorList>
            <person name="Varghese N."/>
            <person name="Submissions S."/>
        </authorList>
    </citation>
    <scope>NUCLEOTIDE SEQUENCE [LARGE SCALE GENOMIC DNA]</scope>
    <source>
        <strain evidence="2 3">DSM 16525</strain>
    </source>
</reference>
<dbReference type="EMBL" id="BJXR01000052">
    <property type="protein sequence ID" value="GEN11999.1"/>
    <property type="molecule type" value="Genomic_DNA"/>
</dbReference>
<evidence type="ECO:0000313" key="3">
    <source>
        <dbReference type="Proteomes" id="UP000183760"/>
    </source>
</evidence>
<dbReference type="Proteomes" id="UP000183760">
    <property type="component" value="Unassembled WGS sequence"/>
</dbReference>
<gene>
    <name evidence="1" type="ORF">MFU01_70360</name>
    <name evidence="2" type="ORF">SAMN05443572_113291</name>
</gene>
<dbReference type="AlphaFoldDB" id="A0A511TCU2"/>
<evidence type="ECO:0000313" key="4">
    <source>
        <dbReference type="Proteomes" id="UP000321514"/>
    </source>
</evidence>
<evidence type="ECO:0000313" key="2">
    <source>
        <dbReference type="EMBL" id="SEU39064.1"/>
    </source>
</evidence>
<name>A0A511TCU2_MYXFU</name>
<dbReference type="RefSeq" id="WP_074958514.1">
    <property type="nucleotide sequence ID" value="NZ_BJXR01000052.1"/>
</dbReference>
<keyword evidence="3" id="KW-1185">Reference proteome</keyword>
<sequence length="235" mass="25377">MHESKKARMLLLLPCVWGAMVGCAREAPSPEVAQPVSQPLESVEHSHPMTVHWVTHDSFKEMVGESGVIVQARVVSSRPVAQRVYGWNEKAQRYFTPEEAGDRYAETPLTVSTLVVSDVARAKAGLVALGGAKLGPDSKLEIVELGGLAPDGHRMEPDDKPVLRLAEEAIFFLIPAAKHPGAYHVLGGWQGRLRVTASGEVQALGSEVHPGLADFSVHDGRTAKALMDELRGTPR</sequence>
<proteinExistence type="predicted"/>
<dbReference type="STRING" id="1334629.MFUL124B02_11210"/>
<comment type="caution">
    <text evidence="1">The sequence shown here is derived from an EMBL/GenBank/DDBJ whole genome shotgun (WGS) entry which is preliminary data.</text>
</comment>
<reference evidence="1 4" key="2">
    <citation type="submission" date="2019-07" db="EMBL/GenBank/DDBJ databases">
        <title>Whole genome shotgun sequence of Myxococcus fulvus NBRC 100333.</title>
        <authorList>
            <person name="Hosoyama A."/>
            <person name="Uohara A."/>
            <person name="Ohji S."/>
            <person name="Ichikawa N."/>
        </authorList>
    </citation>
    <scope>NUCLEOTIDE SEQUENCE [LARGE SCALE GENOMIC DNA]</scope>
    <source>
        <strain evidence="1 4">NBRC 100333</strain>
    </source>
</reference>
<dbReference type="PROSITE" id="PS51257">
    <property type="entry name" value="PROKAR_LIPOPROTEIN"/>
    <property type="match status" value="1"/>
</dbReference>
<dbReference type="Proteomes" id="UP000321514">
    <property type="component" value="Unassembled WGS sequence"/>
</dbReference>